<evidence type="ECO:0000313" key="11">
    <source>
        <dbReference type="Proteomes" id="UP001491310"/>
    </source>
</evidence>
<feature type="chain" id="PRO_5047327299" description="Protein kinase domain-containing protein" evidence="8">
    <location>
        <begin position="25"/>
        <end position="922"/>
    </location>
</feature>
<name>A0ABR2YTZ6_9CHLO</name>
<accession>A0ABR2YTZ6</accession>
<dbReference type="InterPro" id="IPR017441">
    <property type="entry name" value="Protein_kinase_ATP_BS"/>
</dbReference>
<keyword evidence="4" id="KW-0418">Kinase</keyword>
<proteinExistence type="predicted"/>
<protein>
    <recommendedName>
        <fullName evidence="9">Protein kinase domain-containing protein</fullName>
    </recommendedName>
</protein>
<keyword evidence="2" id="KW-0808">Transferase</keyword>
<evidence type="ECO:0000256" key="1">
    <source>
        <dbReference type="ARBA" id="ARBA00022527"/>
    </source>
</evidence>
<dbReference type="InterPro" id="IPR051681">
    <property type="entry name" value="Ser/Thr_Kinases-Pseudokinases"/>
</dbReference>
<gene>
    <name evidence="10" type="ORF">WJX75_003485</name>
</gene>
<dbReference type="Pfam" id="PF07714">
    <property type="entry name" value="PK_Tyr_Ser-Thr"/>
    <property type="match status" value="1"/>
</dbReference>
<keyword evidence="1" id="KW-0723">Serine/threonine-protein kinase</keyword>
<dbReference type="Gene3D" id="1.10.510.10">
    <property type="entry name" value="Transferase(Phosphotransferase) domain 1"/>
    <property type="match status" value="1"/>
</dbReference>
<evidence type="ECO:0000256" key="2">
    <source>
        <dbReference type="ARBA" id="ARBA00022679"/>
    </source>
</evidence>
<feature type="binding site" evidence="6">
    <location>
        <position position="558"/>
    </location>
    <ligand>
        <name>ATP</name>
        <dbReference type="ChEBI" id="CHEBI:30616"/>
    </ligand>
</feature>
<organism evidence="10 11">
    <name type="scientific">Coccomyxa subellipsoidea</name>
    <dbReference type="NCBI Taxonomy" id="248742"/>
    <lineage>
        <taxon>Eukaryota</taxon>
        <taxon>Viridiplantae</taxon>
        <taxon>Chlorophyta</taxon>
        <taxon>core chlorophytes</taxon>
        <taxon>Trebouxiophyceae</taxon>
        <taxon>Trebouxiophyceae incertae sedis</taxon>
        <taxon>Coccomyxaceae</taxon>
        <taxon>Coccomyxa</taxon>
    </lineage>
</organism>
<feature type="region of interest" description="Disordered" evidence="7">
    <location>
        <begin position="902"/>
        <end position="922"/>
    </location>
</feature>
<feature type="region of interest" description="Disordered" evidence="7">
    <location>
        <begin position="842"/>
        <end position="879"/>
    </location>
</feature>
<evidence type="ECO:0000256" key="4">
    <source>
        <dbReference type="ARBA" id="ARBA00022777"/>
    </source>
</evidence>
<feature type="compositionally biased region" description="Basic and acidic residues" evidence="7">
    <location>
        <begin position="443"/>
        <end position="453"/>
    </location>
</feature>
<evidence type="ECO:0000256" key="7">
    <source>
        <dbReference type="SAM" id="MobiDB-lite"/>
    </source>
</evidence>
<keyword evidence="3 6" id="KW-0547">Nucleotide-binding</keyword>
<feature type="region of interest" description="Disordered" evidence="7">
    <location>
        <begin position="792"/>
        <end position="813"/>
    </location>
</feature>
<keyword evidence="8" id="KW-0732">Signal</keyword>
<dbReference type="PROSITE" id="PS00108">
    <property type="entry name" value="PROTEIN_KINASE_ST"/>
    <property type="match status" value="1"/>
</dbReference>
<evidence type="ECO:0000256" key="6">
    <source>
        <dbReference type="PROSITE-ProRule" id="PRU10141"/>
    </source>
</evidence>
<evidence type="ECO:0000259" key="9">
    <source>
        <dbReference type="PROSITE" id="PS50011"/>
    </source>
</evidence>
<dbReference type="InterPro" id="IPR000719">
    <property type="entry name" value="Prot_kinase_dom"/>
</dbReference>
<sequence length="922" mass="99532">MGQTGAARLALVLLSALSVQVAQGRLSRGILQAHDAAYQRWVPAQGAHTGCECLPTWTYTSTKGTKYTINGTCANPGGDWNTDWCYVNPMTCQHRPFLSNNGQVSSAWDSCMDPGMNTTIDAEKTINFCSCQPSYNYTNANGTTFHSDGNCIQDDPNIPPWCLVVEKSCSQPPPKKPNGQAYDICRGTEYDIRQASATLATGPPLPRPETATGCQCLPNWNYTAPGSNETSFFNGTCGTPGVKSAGPWCYVQKDTCKHQPIADQSGLFYDSCSAVTSNHTLDTAKTVNYCNCQPVYNFTAANGVNYNVNNGSCIRTTPSELPWCYVVEDTCITPVLHRPGLGRNDSAWDTCLTTGESLSYIPPADVASTGSASAGINHKLAIEIAVPCVVAFILLHIPLCYGLYIVKKRRREKKEEQDKKAESLLERPWGQDVLQAYMDKQYGSEDKDDEHGSGGKIVASMPPSGHNGHTIHNDGTNGTNGTNVSSETVGLISGRKSSRQLSAASSLPEVVPSSSWEIKPSEIVICKHPDGSDWEIGSGGFGKVYKAEWNDYQQVAVKQLKQHDARNDIRFLREIAILKECRSTNVVQFLGACVAPGSTMLVCELMEGGSVSELIRSGHLSWAEGGMDIALDVARGLSYLHNNRIAHLDIKSGNVLLTREGKAKIADVGLAQMVQNTHISNLNGMGTFAYAAPELLTGGKCNEVADIFSFGVLLWELVTGEIPRRGKLRELRVGEECTQEVADLLDICMRTNVDERPSAKEIVAALQALPPQPNTRPKREGSVQSFVSPLDRAVHSSDDSSSTLGNSTNSSKSGFNFYQGNTAGYSDSMPSAGTLSLIREQEVPPFGNGGTNHVTDVHADDLPVSSGPVAPAEKNPATDALEAAKAWEAADHKLLSTRQLRQALSPRPEPYLNAPSLPYRPG</sequence>
<dbReference type="InterPro" id="IPR008271">
    <property type="entry name" value="Ser/Thr_kinase_AS"/>
</dbReference>
<feature type="compositionally biased region" description="Low complexity" evidence="7">
    <location>
        <begin position="799"/>
        <end position="813"/>
    </location>
</feature>
<reference evidence="10 11" key="1">
    <citation type="journal article" date="2024" name="Nat. Commun.">
        <title>Phylogenomics reveals the evolutionary origins of lichenization in chlorophyte algae.</title>
        <authorList>
            <person name="Puginier C."/>
            <person name="Libourel C."/>
            <person name="Otte J."/>
            <person name="Skaloud P."/>
            <person name="Haon M."/>
            <person name="Grisel S."/>
            <person name="Petersen M."/>
            <person name="Berrin J.G."/>
            <person name="Delaux P.M."/>
            <person name="Dal Grande F."/>
            <person name="Keller J."/>
        </authorList>
    </citation>
    <scope>NUCLEOTIDE SEQUENCE [LARGE SCALE GENOMIC DNA]</scope>
    <source>
        <strain evidence="10 11">SAG 216-7</strain>
    </source>
</reference>
<dbReference type="InterPro" id="IPR001245">
    <property type="entry name" value="Ser-Thr/Tyr_kinase_cat_dom"/>
</dbReference>
<dbReference type="PROSITE" id="PS50011">
    <property type="entry name" value="PROTEIN_KINASE_DOM"/>
    <property type="match status" value="1"/>
</dbReference>
<dbReference type="CDD" id="cd13999">
    <property type="entry name" value="STKc_MAP3K-like"/>
    <property type="match status" value="1"/>
</dbReference>
<dbReference type="PANTHER" id="PTHR44329">
    <property type="entry name" value="SERINE/THREONINE-PROTEIN KINASE TNNI3K-RELATED"/>
    <property type="match status" value="1"/>
</dbReference>
<dbReference type="PANTHER" id="PTHR44329:SF298">
    <property type="entry name" value="MIXED LINEAGE KINASE DOMAIN-LIKE PROTEIN"/>
    <property type="match status" value="1"/>
</dbReference>
<dbReference type="PROSITE" id="PS00107">
    <property type="entry name" value="PROTEIN_KINASE_ATP"/>
    <property type="match status" value="1"/>
</dbReference>
<evidence type="ECO:0000256" key="5">
    <source>
        <dbReference type="ARBA" id="ARBA00022840"/>
    </source>
</evidence>
<dbReference type="EMBL" id="JALJOT010000005">
    <property type="protein sequence ID" value="KAK9914999.1"/>
    <property type="molecule type" value="Genomic_DNA"/>
</dbReference>
<comment type="caution">
    <text evidence="10">The sequence shown here is derived from an EMBL/GenBank/DDBJ whole genome shotgun (WGS) entry which is preliminary data.</text>
</comment>
<dbReference type="Proteomes" id="UP001491310">
    <property type="component" value="Unassembled WGS sequence"/>
</dbReference>
<feature type="compositionally biased region" description="Low complexity" evidence="7">
    <location>
        <begin position="465"/>
        <end position="483"/>
    </location>
</feature>
<dbReference type="SUPFAM" id="SSF56112">
    <property type="entry name" value="Protein kinase-like (PK-like)"/>
    <property type="match status" value="1"/>
</dbReference>
<keyword evidence="11" id="KW-1185">Reference proteome</keyword>
<evidence type="ECO:0000313" key="10">
    <source>
        <dbReference type="EMBL" id="KAK9914999.1"/>
    </source>
</evidence>
<feature type="domain" description="Protein kinase" evidence="9">
    <location>
        <begin position="530"/>
        <end position="769"/>
    </location>
</feature>
<evidence type="ECO:0000256" key="3">
    <source>
        <dbReference type="ARBA" id="ARBA00022741"/>
    </source>
</evidence>
<feature type="region of interest" description="Disordered" evidence="7">
    <location>
        <begin position="443"/>
        <end position="490"/>
    </location>
</feature>
<keyword evidence="5 6" id="KW-0067">ATP-binding</keyword>
<feature type="signal peptide" evidence="8">
    <location>
        <begin position="1"/>
        <end position="24"/>
    </location>
</feature>
<evidence type="ECO:0000256" key="8">
    <source>
        <dbReference type="SAM" id="SignalP"/>
    </source>
</evidence>
<dbReference type="InterPro" id="IPR011009">
    <property type="entry name" value="Kinase-like_dom_sf"/>
</dbReference>
<dbReference type="SMART" id="SM00220">
    <property type="entry name" value="S_TKc"/>
    <property type="match status" value="1"/>
</dbReference>